<evidence type="ECO:0000256" key="6">
    <source>
        <dbReference type="SAM" id="MobiDB-lite"/>
    </source>
</evidence>
<feature type="compositionally biased region" description="Basic and acidic residues" evidence="6">
    <location>
        <begin position="174"/>
        <end position="194"/>
    </location>
</feature>
<dbReference type="InterPro" id="IPR042217">
    <property type="entry name" value="T4SS_VirB10/TrbI"/>
</dbReference>
<reference evidence="8" key="2">
    <citation type="submission" date="2021-04" db="EMBL/GenBank/DDBJ databases">
        <authorList>
            <person name="Gilroy R."/>
        </authorList>
    </citation>
    <scope>NUCLEOTIDE SEQUENCE</scope>
    <source>
        <strain evidence="8">CHK186-16707</strain>
    </source>
</reference>
<evidence type="ECO:0000313" key="8">
    <source>
        <dbReference type="EMBL" id="HJA09188.1"/>
    </source>
</evidence>
<sequence>MTDESRLQMHPGVDTKKMGRRPLYIIAVVGALLFLYLAHSMGLLEDNAPPKPAPEPEEAAPVRQTPLIPEADAPVGVLGKPEETPEPDTPDDAKEEAIRITVQVPENTDQMRQQVEAFQQQRAAAALAALSAPMGVQAVGAKPRSADMGETAASVSGRSVGTDEAIDADPARQAAKDREEFLSRSREADWDSPHTRAAGRAYELQTGTVIPGVMLTGINSELPGSLIGQVAQDVFDSATGRYLLIPKGSRLYGVYDSRVAMGQRRVLIAWQRLIFPDGSSVTLEAMPGASRDGYAGFKDQVDNHYLRTFGNAILMSLITGGMAYSLDTLDDSGGTDDKPSLQNEMGSALASQLGQASLQMLQQNMTIGPSLEIRPGYRFNVILTKDVAFEAPYGN</sequence>
<evidence type="ECO:0000313" key="9">
    <source>
        <dbReference type="Proteomes" id="UP000824225"/>
    </source>
</evidence>
<evidence type="ECO:0000256" key="2">
    <source>
        <dbReference type="ARBA" id="ARBA00010265"/>
    </source>
</evidence>
<evidence type="ECO:0000256" key="5">
    <source>
        <dbReference type="ARBA" id="ARBA00023136"/>
    </source>
</evidence>
<comment type="subcellular location">
    <subcellularLocation>
        <location evidence="1">Membrane</location>
        <topology evidence="1">Single-pass membrane protein</topology>
    </subcellularLocation>
</comment>
<dbReference type="Pfam" id="PF03743">
    <property type="entry name" value="TrbI"/>
    <property type="match status" value="1"/>
</dbReference>
<evidence type="ECO:0000256" key="4">
    <source>
        <dbReference type="ARBA" id="ARBA00022989"/>
    </source>
</evidence>
<proteinExistence type="inferred from homology"/>
<dbReference type="GO" id="GO:0016020">
    <property type="term" value="C:membrane"/>
    <property type="evidence" value="ECO:0007669"/>
    <property type="project" value="UniProtKB-SubCell"/>
</dbReference>
<dbReference type="EMBL" id="DXAN01000026">
    <property type="protein sequence ID" value="HJA09188.1"/>
    <property type="molecule type" value="Genomic_DNA"/>
</dbReference>
<comment type="similarity">
    <text evidence="2">Belongs to the TrbI/VirB10 family.</text>
</comment>
<protein>
    <submittedName>
        <fullName evidence="8">Conjugal transfer protein TrbI</fullName>
    </submittedName>
</protein>
<dbReference type="CDD" id="cd16429">
    <property type="entry name" value="VirB10"/>
    <property type="match status" value="1"/>
</dbReference>
<keyword evidence="5 7" id="KW-0472">Membrane</keyword>
<feature type="region of interest" description="Disordered" evidence="6">
    <location>
        <begin position="47"/>
        <end position="93"/>
    </location>
</feature>
<gene>
    <name evidence="8" type="ORF">H9962_08385</name>
</gene>
<reference evidence="8" key="1">
    <citation type="journal article" date="2021" name="PeerJ">
        <title>Extensive microbial diversity within the chicken gut microbiome revealed by metagenomics and culture.</title>
        <authorList>
            <person name="Gilroy R."/>
            <person name="Ravi A."/>
            <person name="Getino M."/>
            <person name="Pursley I."/>
            <person name="Horton D.L."/>
            <person name="Alikhan N.F."/>
            <person name="Baker D."/>
            <person name="Gharbi K."/>
            <person name="Hall N."/>
            <person name="Watson M."/>
            <person name="Adriaenssens E.M."/>
            <person name="Foster-Nyarko E."/>
            <person name="Jarju S."/>
            <person name="Secka A."/>
            <person name="Antonio M."/>
            <person name="Oren A."/>
            <person name="Chaudhuri R.R."/>
            <person name="La Ragione R."/>
            <person name="Hildebrand F."/>
            <person name="Pallen M.J."/>
        </authorList>
    </citation>
    <scope>NUCLEOTIDE SEQUENCE</scope>
    <source>
        <strain evidence="8">CHK186-16707</strain>
    </source>
</reference>
<organism evidence="8 9">
    <name type="scientific">Candidatus Mailhella merdigallinarum</name>
    <dbReference type="NCBI Taxonomy" id="2838658"/>
    <lineage>
        <taxon>Bacteria</taxon>
        <taxon>Pseudomonadati</taxon>
        <taxon>Thermodesulfobacteriota</taxon>
        <taxon>Desulfovibrionia</taxon>
        <taxon>Desulfovibrionales</taxon>
        <taxon>Desulfovibrionaceae</taxon>
        <taxon>Mailhella</taxon>
    </lineage>
</organism>
<evidence type="ECO:0000256" key="1">
    <source>
        <dbReference type="ARBA" id="ARBA00004167"/>
    </source>
</evidence>
<accession>A0A9D2HDE1</accession>
<dbReference type="AlphaFoldDB" id="A0A9D2HDE1"/>
<evidence type="ECO:0000256" key="3">
    <source>
        <dbReference type="ARBA" id="ARBA00022692"/>
    </source>
</evidence>
<keyword evidence="4 7" id="KW-1133">Transmembrane helix</keyword>
<name>A0A9D2HDE1_9BACT</name>
<feature type="transmembrane region" description="Helical" evidence="7">
    <location>
        <begin position="23"/>
        <end position="44"/>
    </location>
</feature>
<dbReference type="Proteomes" id="UP000824225">
    <property type="component" value="Unassembled WGS sequence"/>
</dbReference>
<feature type="region of interest" description="Disordered" evidence="6">
    <location>
        <begin position="150"/>
        <end position="197"/>
    </location>
</feature>
<comment type="caution">
    <text evidence="8">The sequence shown here is derived from an EMBL/GenBank/DDBJ whole genome shotgun (WGS) entry which is preliminary data.</text>
</comment>
<keyword evidence="3 7" id="KW-0812">Transmembrane</keyword>
<evidence type="ECO:0000256" key="7">
    <source>
        <dbReference type="SAM" id="Phobius"/>
    </source>
</evidence>
<dbReference type="InterPro" id="IPR005498">
    <property type="entry name" value="T4SS_VirB10/TraB/TrbI"/>
</dbReference>
<dbReference type="Gene3D" id="2.40.128.260">
    <property type="entry name" value="Type IV secretion system, VirB10/TraB/TrbI"/>
    <property type="match status" value="1"/>
</dbReference>